<dbReference type="InterPro" id="IPR042178">
    <property type="entry name" value="Serpin_sf_1"/>
</dbReference>
<dbReference type="GeneID" id="106180210"/>
<dbReference type="InterPro" id="IPR042185">
    <property type="entry name" value="Serpin_sf_2"/>
</dbReference>
<dbReference type="SUPFAM" id="SSF57567">
    <property type="entry name" value="Serine protease inhibitors"/>
    <property type="match status" value="15"/>
</dbReference>
<dbReference type="RefSeq" id="XP_023933612.1">
    <property type="nucleotide sequence ID" value="XM_024077844.1"/>
</dbReference>
<dbReference type="SMART" id="SM00093">
    <property type="entry name" value="SERPIN"/>
    <property type="match status" value="1"/>
</dbReference>
<dbReference type="InterPro" id="IPR000215">
    <property type="entry name" value="Serpin_fam"/>
</dbReference>
<dbReference type="InterPro" id="IPR023796">
    <property type="entry name" value="Serpin_dom"/>
</dbReference>
<dbReference type="PROSITE" id="PS50092">
    <property type="entry name" value="TSP1"/>
    <property type="match status" value="1"/>
</dbReference>
<name>A0A2R2MU46_LINAN</name>
<dbReference type="Pfam" id="PF00079">
    <property type="entry name" value="Serpin"/>
    <property type="match status" value="1"/>
</dbReference>
<evidence type="ECO:0000313" key="5">
    <source>
        <dbReference type="RefSeq" id="XP_023933612.1"/>
    </source>
</evidence>
<dbReference type="Gene3D" id="3.30.497.10">
    <property type="entry name" value="Antithrombin, subunit I, domain 2"/>
    <property type="match status" value="1"/>
</dbReference>
<dbReference type="PANTHER" id="PTHR11461">
    <property type="entry name" value="SERINE PROTEASE INHIBITOR, SERPIN"/>
    <property type="match status" value="1"/>
</dbReference>
<gene>
    <name evidence="5" type="primary">LOC106180210</name>
</gene>
<dbReference type="InterPro" id="IPR036186">
    <property type="entry name" value="Serpin_sf"/>
</dbReference>
<dbReference type="KEGG" id="lak:106180210"/>
<dbReference type="SUPFAM" id="SSF56574">
    <property type="entry name" value="Serpins"/>
    <property type="match status" value="1"/>
</dbReference>
<dbReference type="Pfam" id="PF01826">
    <property type="entry name" value="TIL"/>
    <property type="match status" value="14"/>
</dbReference>
<organism evidence="4 5">
    <name type="scientific">Lingula anatina</name>
    <name type="common">Brachiopod</name>
    <name type="synonym">Lingula unguis</name>
    <dbReference type="NCBI Taxonomy" id="7574"/>
    <lineage>
        <taxon>Eukaryota</taxon>
        <taxon>Metazoa</taxon>
        <taxon>Spiralia</taxon>
        <taxon>Lophotrochozoa</taxon>
        <taxon>Brachiopoda</taxon>
        <taxon>Linguliformea</taxon>
        <taxon>Lingulata</taxon>
        <taxon>Lingulida</taxon>
        <taxon>Linguloidea</taxon>
        <taxon>Lingulidae</taxon>
        <taxon>Lingula</taxon>
    </lineage>
</organism>
<dbReference type="PANTHER" id="PTHR11461:SF342">
    <property type="entry name" value="SERINE PROTEASE INHIBITOR 28DC"/>
    <property type="match status" value="1"/>
</dbReference>
<dbReference type="Gene3D" id="2.30.39.10">
    <property type="entry name" value="Alpha-1-antitrypsin, domain 1"/>
    <property type="match status" value="1"/>
</dbReference>
<dbReference type="InParanoid" id="A0A2R2MU46"/>
<dbReference type="CDD" id="cd00172">
    <property type="entry name" value="serpin"/>
    <property type="match status" value="1"/>
</dbReference>
<sequence>MALRKWPVLLLQLLYLIGILRSSAGLSRQPLAHQSNVFAIKLYNKIRMLPPKSNILFSPFNIHSALSMLELGARGKTKVQMDIALGIEHITDLHEDYKNMLDAMVDPNNNTTLRIANRLFGDQGFSFNTSYIEDCLAYYGAPLGRLDFVNSPEESRTEINRWVEEQTEDKIKDLLEPGDITPSTILALVSAVYFKGKWTSPFDPSQTRKHPFYTANPRPTLVDMMTQTGRFRYAHSKIWQASMIEIPYEGTAGMLIILPDQRDGLSHFQSEFTADELSRLFSSMQETKVSVSLPRFELEDMRVDLKDSLESLGITDLFSSNADLSGIGGMPGDLKLSKIIHEAYIKVDEEGTEAAAATAAKVTTTSVPLSFTADHPFSFWIFDNSTGALLFGGRLIDPPESPCTGGQVRMECASTCEINCQNVLEPPVGCSLQCTPTCQCPRSRPVWHNGKCITADQCPGCPGGQVYEECGSACNVTCENVDKDRGCTLQCVPRCQCPRNLPVWHNEKCVTAEACALKPRPAVTCTGGQVFKECGSACDVTCENVGTPIPCTKQCVPKCQCPAEAPVLHKGQCIKAEECPSCPGDKVYMQCGPACNVTCDNVNNLICSLRCVEGCHCPSERPVLQNDKCITEEECTASGECTGGQVFTECGSACDVTCENVGSPIPCTKQCVRRCQCPKDKPVWHNRQCITEEQCPACSGGQIYKECGSACDVTCENVGSPVPCTKQCVRRCQCPQDKPLWYNDQCVTAGQCPVCSGGQIYKECGSACDVTCENVGSPIICTRECVRRCQCPQDKPVWYNGQCIAAEQCPVCSGGQVYMECGSSCETTCENLNSLMPCPLICVPKCQCPSELPVWHNKQCILEEQCRVSPLASVTTTCAGGQVFKRCGSACDVTCENVGSPIPCTKQCVPRCQCPPEAPVWHNDQCITSEGCPVCSGGQVYTECGSACDVTCANWNKPTPCTAQCVQKCECPADKPIWHNGQCVTYDQCPPCTGGQVFKRCGLDCEITCEKVNTPIQCRLDCVPKCRCPLSQPIFHNGECIKKEECPDSAVGNFTGWSLWGSWSTCSKTCDGGTRTRSRRCGRGSCDGDDTQSEACNTQCCFATKFPPRGYDCTRNPWLCLSCYGGGNISIDHVCRYPPCSVFPEACRYPPRFSLACKPDPSLALIERRVRAMCQGKPHCKVPMPCGGPWLKSMAVQYRCCCQTEDEVKPPPEECTGGQVFKECGSACDVTCENVNTPIPCTKQCVRRCQCPSDKPVWYKGQCVTADRCPVCTGGQVYKVCGSACDVTCENPDSPVPCHKMCVERCQCPTDKPVWFQGQCVTADKCPKCSGGQIYTECGSACDVTCGNWNKLTPCTLQCVQKCECPTDKPIWHNGQCVTYDQCPVCTGGQVFKRCGLDCNATCEKVKTPIKCRLDCNPKCRCPFRRLILHNGQCISKNECPDPGML</sequence>
<evidence type="ECO:0000313" key="4">
    <source>
        <dbReference type="Proteomes" id="UP000085678"/>
    </source>
</evidence>
<dbReference type="InterPro" id="IPR036084">
    <property type="entry name" value="Ser_inhib-like_sf"/>
</dbReference>
<reference evidence="5" key="1">
    <citation type="submission" date="2025-08" db="UniProtKB">
        <authorList>
            <consortium name="RefSeq"/>
        </authorList>
    </citation>
    <scope>IDENTIFICATION</scope>
    <source>
        <tissue evidence="5">Gonads</tissue>
    </source>
</reference>
<dbReference type="GO" id="GO:0004867">
    <property type="term" value="F:serine-type endopeptidase inhibitor activity"/>
    <property type="evidence" value="ECO:0007669"/>
    <property type="project" value="InterPro"/>
</dbReference>
<evidence type="ECO:0000256" key="1">
    <source>
        <dbReference type="RuleBase" id="RU000411"/>
    </source>
</evidence>
<feature type="signal peptide" evidence="2">
    <location>
        <begin position="1"/>
        <end position="25"/>
    </location>
</feature>
<protein>
    <submittedName>
        <fullName evidence="5">SCO-spondin</fullName>
    </submittedName>
</protein>
<proteinExistence type="inferred from homology"/>
<dbReference type="InterPro" id="IPR002919">
    <property type="entry name" value="TIL_dom"/>
</dbReference>
<dbReference type="SMART" id="SM00209">
    <property type="entry name" value="TSP1"/>
    <property type="match status" value="1"/>
</dbReference>
<dbReference type="Proteomes" id="UP000085678">
    <property type="component" value="Unplaced"/>
</dbReference>
<comment type="similarity">
    <text evidence="1">Belongs to the serpin family.</text>
</comment>
<accession>A0A2R2MU46</accession>
<dbReference type="InterPro" id="IPR036383">
    <property type="entry name" value="TSP1_rpt_sf"/>
</dbReference>
<keyword evidence="4" id="KW-1185">Reference proteome</keyword>
<feature type="chain" id="PRO_5015139433" evidence="2">
    <location>
        <begin position="26"/>
        <end position="1446"/>
    </location>
</feature>
<dbReference type="GO" id="GO:0005615">
    <property type="term" value="C:extracellular space"/>
    <property type="evidence" value="ECO:0007669"/>
    <property type="project" value="InterPro"/>
</dbReference>
<keyword evidence="2" id="KW-0732">Signal</keyword>
<dbReference type="CDD" id="cd19941">
    <property type="entry name" value="TIL"/>
    <property type="match status" value="15"/>
</dbReference>
<evidence type="ECO:0000256" key="2">
    <source>
        <dbReference type="SAM" id="SignalP"/>
    </source>
</evidence>
<evidence type="ECO:0000259" key="3">
    <source>
        <dbReference type="SMART" id="SM00093"/>
    </source>
</evidence>
<dbReference type="Gene3D" id="2.10.25.10">
    <property type="entry name" value="Laminin"/>
    <property type="match status" value="15"/>
</dbReference>
<dbReference type="SUPFAM" id="SSF82895">
    <property type="entry name" value="TSP-1 type 1 repeat"/>
    <property type="match status" value="1"/>
</dbReference>
<dbReference type="OrthoDB" id="671595at2759"/>
<feature type="domain" description="Serpin" evidence="3">
    <location>
        <begin position="40"/>
        <end position="398"/>
    </location>
</feature>
<dbReference type="InterPro" id="IPR000884">
    <property type="entry name" value="TSP1_rpt"/>
</dbReference>